<dbReference type="AlphaFoldDB" id="A0A210QH86"/>
<keyword evidence="7" id="KW-1185">Reference proteome</keyword>
<evidence type="ECO:0000313" key="7">
    <source>
        <dbReference type="Proteomes" id="UP000242188"/>
    </source>
</evidence>
<dbReference type="OrthoDB" id="446890at2759"/>
<dbReference type="STRING" id="6573.A0A210QH86"/>
<dbReference type="PIRSF" id="PIRSF000303">
    <property type="entry name" value="Glutathion_perox"/>
    <property type="match status" value="1"/>
</dbReference>
<dbReference type="SUPFAM" id="SSF52833">
    <property type="entry name" value="Thioredoxin-like"/>
    <property type="match status" value="1"/>
</dbReference>
<reference evidence="6 7" key="1">
    <citation type="journal article" date="2017" name="Nat. Ecol. Evol.">
        <title>Scallop genome provides insights into evolution of bilaterian karyotype and development.</title>
        <authorList>
            <person name="Wang S."/>
            <person name="Zhang J."/>
            <person name="Jiao W."/>
            <person name="Li J."/>
            <person name="Xun X."/>
            <person name="Sun Y."/>
            <person name="Guo X."/>
            <person name="Huan P."/>
            <person name="Dong B."/>
            <person name="Zhang L."/>
            <person name="Hu X."/>
            <person name="Sun X."/>
            <person name="Wang J."/>
            <person name="Zhao C."/>
            <person name="Wang Y."/>
            <person name="Wang D."/>
            <person name="Huang X."/>
            <person name="Wang R."/>
            <person name="Lv J."/>
            <person name="Li Y."/>
            <person name="Zhang Z."/>
            <person name="Liu B."/>
            <person name="Lu W."/>
            <person name="Hui Y."/>
            <person name="Liang J."/>
            <person name="Zhou Z."/>
            <person name="Hou R."/>
            <person name="Li X."/>
            <person name="Liu Y."/>
            <person name="Li H."/>
            <person name="Ning X."/>
            <person name="Lin Y."/>
            <person name="Zhao L."/>
            <person name="Xing Q."/>
            <person name="Dou J."/>
            <person name="Li Y."/>
            <person name="Mao J."/>
            <person name="Guo H."/>
            <person name="Dou H."/>
            <person name="Li T."/>
            <person name="Mu C."/>
            <person name="Jiang W."/>
            <person name="Fu Q."/>
            <person name="Fu X."/>
            <person name="Miao Y."/>
            <person name="Liu J."/>
            <person name="Yu Q."/>
            <person name="Li R."/>
            <person name="Liao H."/>
            <person name="Li X."/>
            <person name="Kong Y."/>
            <person name="Jiang Z."/>
            <person name="Chourrout D."/>
            <person name="Li R."/>
            <person name="Bao Z."/>
        </authorList>
    </citation>
    <scope>NUCLEOTIDE SEQUENCE [LARGE SCALE GENOMIC DNA]</scope>
    <source>
        <strain evidence="6 7">PY_sf001</strain>
    </source>
</reference>
<proteinExistence type="inferred from homology"/>
<accession>A0A210QH86</accession>
<sequence length="141" mass="15895">MNALQTELEPDGLHVLGVPCNQFNGEEPGANGTEIMDGIEYVRPGNGFRPAFNLTEKIDVNGENQHPLYGYMKEFCPTTDHYYRSYTHYAPFAINDVHWNFEKFLVGRDGRVVSRYHPKVEPGDIRADISKALHTGVILVG</sequence>
<dbReference type="GO" id="GO:0006979">
    <property type="term" value="P:response to oxidative stress"/>
    <property type="evidence" value="ECO:0007669"/>
    <property type="project" value="InterPro"/>
</dbReference>
<dbReference type="Gene3D" id="3.40.30.10">
    <property type="entry name" value="Glutaredoxin"/>
    <property type="match status" value="1"/>
</dbReference>
<organism evidence="6 7">
    <name type="scientific">Mizuhopecten yessoensis</name>
    <name type="common">Japanese scallop</name>
    <name type="synonym">Patinopecten yessoensis</name>
    <dbReference type="NCBI Taxonomy" id="6573"/>
    <lineage>
        <taxon>Eukaryota</taxon>
        <taxon>Metazoa</taxon>
        <taxon>Spiralia</taxon>
        <taxon>Lophotrochozoa</taxon>
        <taxon>Mollusca</taxon>
        <taxon>Bivalvia</taxon>
        <taxon>Autobranchia</taxon>
        <taxon>Pteriomorphia</taxon>
        <taxon>Pectinida</taxon>
        <taxon>Pectinoidea</taxon>
        <taxon>Pectinidae</taxon>
        <taxon>Mizuhopecten</taxon>
    </lineage>
</organism>
<keyword evidence="3 5" id="KW-0575">Peroxidase</keyword>
<gene>
    <name evidence="6" type="ORF">KP79_PYT03808</name>
</gene>
<name>A0A210QH86_MIZYE</name>
<dbReference type="Pfam" id="PF00255">
    <property type="entry name" value="GSHPx"/>
    <property type="match status" value="1"/>
</dbReference>
<dbReference type="PROSITE" id="PS51355">
    <property type="entry name" value="GLUTATHIONE_PEROXID_3"/>
    <property type="match status" value="1"/>
</dbReference>
<comment type="similarity">
    <text evidence="1 5">Belongs to the glutathione peroxidase family.</text>
</comment>
<dbReference type="EMBL" id="NEDP02003722">
    <property type="protein sequence ID" value="OWF48102.1"/>
    <property type="molecule type" value="Genomic_DNA"/>
</dbReference>
<evidence type="ECO:0000256" key="4">
    <source>
        <dbReference type="ARBA" id="ARBA00023002"/>
    </source>
</evidence>
<dbReference type="InterPro" id="IPR036249">
    <property type="entry name" value="Thioredoxin-like_sf"/>
</dbReference>
<dbReference type="Proteomes" id="UP000242188">
    <property type="component" value="Unassembled WGS sequence"/>
</dbReference>
<dbReference type="InterPro" id="IPR000889">
    <property type="entry name" value="Glutathione_peroxidase"/>
</dbReference>
<protein>
    <recommendedName>
        <fullName evidence="2 5">Glutathione peroxidase</fullName>
    </recommendedName>
</protein>
<evidence type="ECO:0000256" key="1">
    <source>
        <dbReference type="ARBA" id="ARBA00006926"/>
    </source>
</evidence>
<evidence type="ECO:0000256" key="3">
    <source>
        <dbReference type="ARBA" id="ARBA00022559"/>
    </source>
</evidence>
<dbReference type="PANTHER" id="PTHR11592">
    <property type="entry name" value="GLUTATHIONE PEROXIDASE"/>
    <property type="match status" value="1"/>
</dbReference>
<dbReference type="GO" id="GO:0004602">
    <property type="term" value="F:glutathione peroxidase activity"/>
    <property type="evidence" value="ECO:0007669"/>
    <property type="project" value="TreeGrafter"/>
</dbReference>
<evidence type="ECO:0000256" key="5">
    <source>
        <dbReference type="RuleBase" id="RU000499"/>
    </source>
</evidence>
<comment type="caution">
    <text evidence="6">The sequence shown here is derived from an EMBL/GenBank/DDBJ whole genome shotgun (WGS) entry which is preliminary data.</text>
</comment>
<evidence type="ECO:0000256" key="2">
    <source>
        <dbReference type="ARBA" id="ARBA00012310"/>
    </source>
</evidence>
<evidence type="ECO:0000313" key="6">
    <source>
        <dbReference type="EMBL" id="OWF48102.1"/>
    </source>
</evidence>
<dbReference type="PANTHER" id="PTHR11592:SF32">
    <property type="entry name" value="GLUTATHIONE PEROXIDASE 3"/>
    <property type="match status" value="1"/>
</dbReference>
<dbReference type="PRINTS" id="PR01011">
    <property type="entry name" value="GLUTPROXDASE"/>
</dbReference>
<keyword evidence="4 5" id="KW-0560">Oxidoreductase</keyword>